<proteinExistence type="predicted"/>
<evidence type="ECO:0000313" key="2">
    <source>
        <dbReference type="EMBL" id="CCG82893.1"/>
    </source>
</evidence>
<comment type="caution">
    <text evidence="2">The sequence shown here is derived from an EMBL/GenBank/DDBJ whole genome shotgun (WGS) entry which is preliminary data.</text>
</comment>
<dbReference type="EMBL" id="CAHR02000108">
    <property type="protein sequence ID" value="CCG82893.1"/>
    <property type="molecule type" value="Genomic_DNA"/>
</dbReference>
<dbReference type="OrthoDB" id="10632724at2759"/>
<evidence type="ECO:0000256" key="1">
    <source>
        <dbReference type="SAM" id="MobiDB-lite"/>
    </source>
</evidence>
<sequence>MYKDESKKRKDSNDTENVVLPNKRRHSSITTRAEHPIKVLEDKKDVRQTTSEATRDDEAMAASALVSMFDHSRHDEENVSPEGSTKDGVGSTKSTTKRATSKSKTKTITSMCYECGTEQTSHFRPVVSDFIGKKSKTSEVFPRVEVCNKCYCKMAPKLSEYTAWRLGMLKKQIGLFSENGVQEFDISHEDVNSRREVEETLAFIGRLQEVSRTGGVLGTLKVRPIIRQ</sequence>
<name>R4XAQ4_TAPDE</name>
<feature type="region of interest" description="Disordered" evidence="1">
    <location>
        <begin position="1"/>
        <end position="58"/>
    </location>
</feature>
<organism evidence="2 3">
    <name type="scientific">Taphrina deformans (strain PYCC 5710 / ATCC 11124 / CBS 356.35 / IMI 108563 / JCM 9778 / NBRC 8474)</name>
    <name type="common">Peach leaf curl fungus</name>
    <name type="synonym">Lalaria deformans</name>
    <dbReference type="NCBI Taxonomy" id="1097556"/>
    <lineage>
        <taxon>Eukaryota</taxon>
        <taxon>Fungi</taxon>
        <taxon>Dikarya</taxon>
        <taxon>Ascomycota</taxon>
        <taxon>Taphrinomycotina</taxon>
        <taxon>Taphrinomycetes</taxon>
        <taxon>Taphrinales</taxon>
        <taxon>Taphrinaceae</taxon>
        <taxon>Taphrina</taxon>
    </lineage>
</organism>
<feature type="compositionally biased region" description="Basic and acidic residues" evidence="1">
    <location>
        <begin position="1"/>
        <end position="13"/>
    </location>
</feature>
<gene>
    <name evidence="2" type="ORF">TAPDE_003044</name>
</gene>
<feature type="compositionally biased region" description="Basic and acidic residues" evidence="1">
    <location>
        <begin position="32"/>
        <end position="58"/>
    </location>
</feature>
<reference evidence="2 3" key="1">
    <citation type="journal article" date="2013" name="MBio">
        <title>Genome sequencing of the plant pathogen Taphrina deformans, the causal agent of peach leaf curl.</title>
        <authorList>
            <person name="Cisse O.H."/>
            <person name="Almeida J.M.G.C.F."/>
            <person name="Fonseca A."/>
            <person name="Kumar A.A."/>
            <person name="Salojaervi J."/>
            <person name="Overmyer K."/>
            <person name="Hauser P.M."/>
            <person name="Pagni M."/>
        </authorList>
    </citation>
    <scope>NUCLEOTIDE SEQUENCE [LARGE SCALE GENOMIC DNA]</scope>
    <source>
        <strain evidence="3">PYCC 5710 / ATCC 11124 / CBS 356.35 / IMI 108563 / JCM 9778 / NBRC 8474</strain>
    </source>
</reference>
<keyword evidence="3" id="KW-1185">Reference proteome</keyword>
<dbReference type="VEuPathDB" id="FungiDB:TAPDE_003044"/>
<accession>R4XAQ4</accession>
<protein>
    <submittedName>
        <fullName evidence="2">Uncharacterized protein</fullName>
    </submittedName>
</protein>
<feature type="region of interest" description="Disordered" evidence="1">
    <location>
        <begin position="72"/>
        <end position="103"/>
    </location>
</feature>
<dbReference type="AlphaFoldDB" id="R4XAQ4"/>
<evidence type="ECO:0000313" key="3">
    <source>
        <dbReference type="Proteomes" id="UP000013776"/>
    </source>
</evidence>
<dbReference type="Proteomes" id="UP000013776">
    <property type="component" value="Unassembled WGS sequence"/>
</dbReference>